<dbReference type="Gene3D" id="2.30.30.40">
    <property type="entry name" value="SH3 Domains"/>
    <property type="match status" value="1"/>
</dbReference>
<dbReference type="GO" id="GO:0005829">
    <property type="term" value="C:cytosol"/>
    <property type="evidence" value="ECO:0007669"/>
    <property type="project" value="TreeGrafter"/>
</dbReference>
<proteinExistence type="predicted"/>
<dbReference type="PROSITE" id="PS50851">
    <property type="entry name" value="CHEW"/>
    <property type="match status" value="1"/>
</dbReference>
<dbReference type="SMART" id="SM00260">
    <property type="entry name" value="CheW"/>
    <property type="match status" value="1"/>
</dbReference>
<dbReference type="InterPro" id="IPR039315">
    <property type="entry name" value="CheW"/>
</dbReference>
<keyword evidence="3" id="KW-1185">Reference proteome</keyword>
<dbReference type="SUPFAM" id="SSF50341">
    <property type="entry name" value="CheW-like"/>
    <property type="match status" value="1"/>
</dbReference>
<dbReference type="Pfam" id="PF01584">
    <property type="entry name" value="CheW"/>
    <property type="match status" value="1"/>
</dbReference>
<dbReference type="OrthoDB" id="3291462at2"/>
<dbReference type="InterPro" id="IPR002545">
    <property type="entry name" value="CheW-lke_dom"/>
</dbReference>
<dbReference type="EMBL" id="FOXA01000002">
    <property type="protein sequence ID" value="SFP04409.1"/>
    <property type="molecule type" value="Genomic_DNA"/>
</dbReference>
<dbReference type="GO" id="GO:0006935">
    <property type="term" value="P:chemotaxis"/>
    <property type="evidence" value="ECO:0007669"/>
    <property type="project" value="InterPro"/>
</dbReference>
<name>A0A1I5M4F8_9RHOB</name>
<dbReference type="STRING" id="441119.SAMN04488047_10290"/>
<gene>
    <name evidence="2" type="ORF">SAMN04488047_10290</name>
</gene>
<dbReference type="PANTHER" id="PTHR22617">
    <property type="entry name" value="CHEMOTAXIS SENSOR HISTIDINE KINASE-RELATED"/>
    <property type="match status" value="1"/>
</dbReference>
<evidence type="ECO:0000313" key="2">
    <source>
        <dbReference type="EMBL" id="SFP04409.1"/>
    </source>
</evidence>
<dbReference type="RefSeq" id="WP_093418067.1">
    <property type="nucleotide sequence ID" value="NZ_FOXA01000002.1"/>
</dbReference>
<dbReference type="PANTHER" id="PTHR22617:SF23">
    <property type="entry name" value="CHEMOTAXIS PROTEIN CHEW"/>
    <property type="match status" value="1"/>
</dbReference>
<accession>A0A1I5M4F8</accession>
<dbReference type="AlphaFoldDB" id="A0A1I5M4F8"/>
<protein>
    <submittedName>
        <fullName evidence="2">CheW protein</fullName>
    </submittedName>
</protein>
<evidence type="ECO:0000259" key="1">
    <source>
        <dbReference type="PROSITE" id="PS50851"/>
    </source>
</evidence>
<dbReference type="Proteomes" id="UP000199356">
    <property type="component" value="Unassembled WGS sequence"/>
</dbReference>
<organism evidence="2 3">
    <name type="scientific">Tranquillimonas alkanivorans</name>
    <dbReference type="NCBI Taxonomy" id="441119"/>
    <lineage>
        <taxon>Bacteria</taxon>
        <taxon>Pseudomonadati</taxon>
        <taxon>Pseudomonadota</taxon>
        <taxon>Alphaproteobacteria</taxon>
        <taxon>Rhodobacterales</taxon>
        <taxon>Roseobacteraceae</taxon>
        <taxon>Tranquillimonas</taxon>
    </lineage>
</organism>
<feature type="domain" description="CheW-like" evidence="1">
    <location>
        <begin position="11"/>
        <end position="155"/>
    </location>
</feature>
<evidence type="ECO:0000313" key="3">
    <source>
        <dbReference type="Proteomes" id="UP000199356"/>
    </source>
</evidence>
<reference evidence="2 3" key="1">
    <citation type="submission" date="2016-10" db="EMBL/GenBank/DDBJ databases">
        <authorList>
            <person name="de Groot N.N."/>
        </authorList>
    </citation>
    <scope>NUCLEOTIDE SEQUENCE [LARGE SCALE GENOMIC DNA]</scope>
    <source>
        <strain evidence="2 3">DSM 19547</strain>
    </source>
</reference>
<dbReference type="GO" id="GO:0007165">
    <property type="term" value="P:signal transduction"/>
    <property type="evidence" value="ECO:0007669"/>
    <property type="project" value="InterPro"/>
</dbReference>
<dbReference type="InterPro" id="IPR036061">
    <property type="entry name" value="CheW-like_dom_sf"/>
</dbReference>
<dbReference type="Gene3D" id="2.40.50.180">
    <property type="entry name" value="CheA-289, Domain 4"/>
    <property type="match status" value="1"/>
</dbReference>
<sequence length="171" mass="18564">MTAPHRASEGSRDVVTLRLGDEVLAVPARSLREVLEPMQITRVPRTDDFVRGLINVRGAVVPLADLRVPFDMPRKPADADTRILVLELPLAGTLSVVGVIADAVHEVTQFDLSSLEDVPAVGTRWPPHLVTAIGRWNGRFVILPDLEAIFDSYLGGADTSPPSELEHSSCD</sequence>